<proteinExistence type="predicted"/>
<reference evidence="3 4" key="1">
    <citation type="submission" date="2019-05" db="EMBL/GenBank/DDBJ databases">
        <title>Draft genome sequence of Actinomadura sp. 14C53.</title>
        <authorList>
            <person name="Saricaoglu S."/>
            <person name="Isik K."/>
        </authorList>
    </citation>
    <scope>NUCLEOTIDE SEQUENCE [LARGE SCALE GENOMIC DNA]</scope>
    <source>
        <strain evidence="3 4">14C53</strain>
    </source>
</reference>
<dbReference type="SUPFAM" id="SSF47413">
    <property type="entry name" value="lambda repressor-like DNA-binding domains"/>
    <property type="match status" value="1"/>
</dbReference>
<dbReference type="AlphaFoldDB" id="A0A5C4J7B0"/>
<dbReference type="Proteomes" id="UP000309174">
    <property type="component" value="Unassembled WGS sequence"/>
</dbReference>
<dbReference type="RefSeq" id="WP_138647590.1">
    <property type="nucleotide sequence ID" value="NZ_VCKW01000138.1"/>
</dbReference>
<feature type="region of interest" description="Disordered" evidence="1">
    <location>
        <begin position="33"/>
        <end position="64"/>
    </location>
</feature>
<dbReference type="InterPro" id="IPR000843">
    <property type="entry name" value="HTH_LacI"/>
</dbReference>
<dbReference type="Gene3D" id="1.10.260.40">
    <property type="entry name" value="lambda repressor-like DNA-binding domains"/>
    <property type="match status" value="1"/>
</dbReference>
<keyword evidence="4" id="KW-1185">Reference proteome</keyword>
<dbReference type="PROSITE" id="PS50932">
    <property type="entry name" value="HTH_LACI_2"/>
    <property type="match status" value="1"/>
</dbReference>
<dbReference type="GO" id="GO:0006355">
    <property type="term" value="P:regulation of DNA-templated transcription"/>
    <property type="evidence" value="ECO:0007669"/>
    <property type="project" value="InterPro"/>
</dbReference>
<dbReference type="InterPro" id="IPR010982">
    <property type="entry name" value="Lambda_DNA-bd_dom_sf"/>
</dbReference>
<accession>A0A5C4J7B0</accession>
<dbReference type="Pfam" id="PF00356">
    <property type="entry name" value="LacI"/>
    <property type="match status" value="1"/>
</dbReference>
<keyword evidence="3" id="KW-0238">DNA-binding</keyword>
<evidence type="ECO:0000259" key="2">
    <source>
        <dbReference type="PROSITE" id="PS50932"/>
    </source>
</evidence>
<name>A0A5C4J7B0_9ACTN</name>
<gene>
    <name evidence="3" type="ORF">ETD83_24670</name>
</gene>
<feature type="region of interest" description="Disordered" evidence="1">
    <location>
        <begin position="156"/>
        <end position="203"/>
    </location>
</feature>
<evidence type="ECO:0000313" key="3">
    <source>
        <dbReference type="EMBL" id="TMQ93960.1"/>
    </source>
</evidence>
<feature type="compositionally biased region" description="Basic residues" evidence="1">
    <location>
        <begin position="121"/>
        <end position="138"/>
    </location>
</feature>
<organism evidence="3 4">
    <name type="scientific">Actinomadura soli</name>
    <dbReference type="NCBI Taxonomy" id="2508997"/>
    <lineage>
        <taxon>Bacteria</taxon>
        <taxon>Bacillati</taxon>
        <taxon>Actinomycetota</taxon>
        <taxon>Actinomycetes</taxon>
        <taxon>Streptosporangiales</taxon>
        <taxon>Thermomonosporaceae</taxon>
        <taxon>Actinomadura</taxon>
    </lineage>
</organism>
<dbReference type="CDD" id="cd01392">
    <property type="entry name" value="HTH_LacI"/>
    <property type="match status" value="1"/>
</dbReference>
<feature type="compositionally biased region" description="Low complexity" evidence="1">
    <location>
        <begin position="187"/>
        <end position="203"/>
    </location>
</feature>
<sequence length="203" mass="21752">MSVDTVSNVLNHPGRVAETNRTAVEKAVAELGFTPGRPGARRPPAPVRGRATWAFSPGPSRGPTQGVTMCRCGAKACGVARMHHGRRSRWDWHRPASSPQALPQGPHGRTADAGDVEPRAPRPRVGRHRRRVQPRHARNVVRVVRAAHSPVEKCCGRPASPCPRARRCPSWTRSCGPAATTKKGDDSLIVSPDSPSSSSLEGG</sequence>
<dbReference type="EMBL" id="VCKW01000138">
    <property type="protein sequence ID" value="TMQ93960.1"/>
    <property type="molecule type" value="Genomic_DNA"/>
</dbReference>
<protein>
    <submittedName>
        <fullName evidence="3">LacI family DNA-binding transcriptional regulator</fullName>
    </submittedName>
</protein>
<feature type="region of interest" description="Disordered" evidence="1">
    <location>
        <begin position="86"/>
        <end position="138"/>
    </location>
</feature>
<evidence type="ECO:0000256" key="1">
    <source>
        <dbReference type="SAM" id="MobiDB-lite"/>
    </source>
</evidence>
<feature type="compositionally biased region" description="Basic and acidic residues" evidence="1">
    <location>
        <begin position="109"/>
        <end position="120"/>
    </location>
</feature>
<dbReference type="GO" id="GO:0003677">
    <property type="term" value="F:DNA binding"/>
    <property type="evidence" value="ECO:0007669"/>
    <property type="project" value="UniProtKB-KW"/>
</dbReference>
<evidence type="ECO:0000313" key="4">
    <source>
        <dbReference type="Proteomes" id="UP000309174"/>
    </source>
</evidence>
<comment type="caution">
    <text evidence="3">The sequence shown here is derived from an EMBL/GenBank/DDBJ whole genome shotgun (WGS) entry which is preliminary data.</text>
</comment>
<feature type="domain" description="HTH lacI-type" evidence="2">
    <location>
        <begin position="1"/>
        <end position="42"/>
    </location>
</feature>